<evidence type="ECO:0000313" key="4">
    <source>
        <dbReference type="Proteomes" id="UP001179363"/>
    </source>
</evidence>
<evidence type="ECO:0000256" key="1">
    <source>
        <dbReference type="PROSITE-ProRule" id="PRU00169"/>
    </source>
</evidence>
<comment type="caution">
    <text evidence="3">The sequence shown here is derived from an EMBL/GenBank/DDBJ whole genome shotgun (WGS) entry which is preliminary data.</text>
</comment>
<dbReference type="SMART" id="SM00448">
    <property type="entry name" value="REC"/>
    <property type="match status" value="1"/>
</dbReference>
<evidence type="ECO:0000259" key="2">
    <source>
        <dbReference type="PROSITE" id="PS50110"/>
    </source>
</evidence>
<dbReference type="Gene3D" id="3.40.50.2300">
    <property type="match status" value="1"/>
</dbReference>
<organism evidence="3 4">
    <name type="scientific">Gillisia lutea</name>
    <dbReference type="NCBI Taxonomy" id="2909668"/>
    <lineage>
        <taxon>Bacteria</taxon>
        <taxon>Pseudomonadati</taxon>
        <taxon>Bacteroidota</taxon>
        <taxon>Flavobacteriia</taxon>
        <taxon>Flavobacteriales</taxon>
        <taxon>Flavobacteriaceae</taxon>
        <taxon>Gillisia</taxon>
    </lineage>
</organism>
<dbReference type="InterPro" id="IPR052893">
    <property type="entry name" value="TCS_response_regulator"/>
</dbReference>
<accession>A0ABS9EHW2</accession>
<dbReference type="PANTHER" id="PTHR44520:SF2">
    <property type="entry name" value="RESPONSE REGULATOR RCP1"/>
    <property type="match status" value="1"/>
</dbReference>
<keyword evidence="4" id="KW-1185">Reference proteome</keyword>
<evidence type="ECO:0000313" key="3">
    <source>
        <dbReference type="EMBL" id="MCF4101917.1"/>
    </source>
</evidence>
<dbReference type="SUPFAM" id="SSF52172">
    <property type="entry name" value="CheY-like"/>
    <property type="match status" value="1"/>
</dbReference>
<gene>
    <name evidence="3" type="ORF">L1I30_09580</name>
</gene>
<proteinExistence type="predicted"/>
<dbReference type="InterPro" id="IPR001789">
    <property type="entry name" value="Sig_transdc_resp-reg_receiver"/>
</dbReference>
<dbReference type="PROSITE" id="PS50110">
    <property type="entry name" value="RESPONSE_REGULATORY"/>
    <property type="match status" value="1"/>
</dbReference>
<dbReference type="EMBL" id="JAKGTH010000009">
    <property type="protein sequence ID" value="MCF4101917.1"/>
    <property type="molecule type" value="Genomic_DNA"/>
</dbReference>
<dbReference type="PANTHER" id="PTHR44520">
    <property type="entry name" value="RESPONSE REGULATOR RCP1-RELATED"/>
    <property type="match status" value="1"/>
</dbReference>
<sequence length="138" mass="15964">MKKKLNCILLIEDDKATNFIHQRIIKRVDCAEKVVTALNGLEALEYLNKEEDGVLPQPDLIFLDINMPGMNGWEFLEEYQKLHNDKKGKVILVMLTTSLNPDDFEKASQIPEVNGFKNKPLTMPLLESILEEYFQDHF</sequence>
<name>A0ABS9EHW2_9FLAO</name>
<dbReference type="InterPro" id="IPR011006">
    <property type="entry name" value="CheY-like_superfamily"/>
</dbReference>
<protein>
    <submittedName>
        <fullName evidence="3">Response regulator</fullName>
    </submittedName>
</protein>
<dbReference type="Proteomes" id="UP001179363">
    <property type="component" value="Unassembled WGS sequence"/>
</dbReference>
<feature type="modified residue" description="4-aspartylphosphate" evidence="1">
    <location>
        <position position="64"/>
    </location>
</feature>
<dbReference type="Pfam" id="PF00072">
    <property type="entry name" value="Response_reg"/>
    <property type="match status" value="1"/>
</dbReference>
<keyword evidence="1" id="KW-0597">Phosphoprotein</keyword>
<dbReference type="RefSeq" id="WP_236134067.1">
    <property type="nucleotide sequence ID" value="NZ_JAKGTH010000009.1"/>
</dbReference>
<reference evidence="3" key="1">
    <citation type="submission" date="2022-01" db="EMBL/GenBank/DDBJ databases">
        <title>Gillisia lutea sp. nov., isolated from marine plastic residues from the Malvarosa beach (Valencia, Spain).</title>
        <authorList>
            <person name="Vidal-Verdu A."/>
            <person name="Molina-Menor E."/>
            <person name="Satari L."/>
            <person name="Pascual J."/>
            <person name="Pereto J."/>
            <person name="Porcar M."/>
        </authorList>
    </citation>
    <scope>NUCLEOTIDE SEQUENCE</scope>
    <source>
        <strain evidence="3">M10.2A</strain>
    </source>
</reference>
<feature type="domain" description="Response regulatory" evidence="2">
    <location>
        <begin position="7"/>
        <end position="134"/>
    </location>
</feature>